<organism evidence="6 8">
    <name type="scientific">Pichia angusta</name>
    <name type="common">Yeast</name>
    <name type="synonym">Hansenula polymorpha</name>
    <dbReference type="NCBI Taxonomy" id="870730"/>
    <lineage>
        <taxon>Eukaryota</taxon>
        <taxon>Fungi</taxon>
        <taxon>Dikarya</taxon>
        <taxon>Ascomycota</taxon>
        <taxon>Saccharomycotina</taxon>
        <taxon>Pichiomycetes</taxon>
        <taxon>Pichiales</taxon>
        <taxon>Pichiaceae</taxon>
        <taxon>Ogataea</taxon>
    </lineage>
</organism>
<protein>
    <recommendedName>
        <fullName evidence="5">Cysteine-rich transmembrane domain-containing protein</fullName>
    </recommendedName>
</protein>
<dbReference type="RefSeq" id="XP_043057954.1">
    <property type="nucleotide sequence ID" value="XM_043205714.1"/>
</dbReference>
<dbReference type="GeneID" id="66129010"/>
<dbReference type="Proteomes" id="UP001197328">
    <property type="component" value="Unassembled WGS sequence"/>
</dbReference>
<feature type="compositionally biased region" description="Low complexity" evidence="4">
    <location>
        <begin position="46"/>
        <end position="83"/>
    </location>
</feature>
<evidence type="ECO:0000313" key="8">
    <source>
        <dbReference type="Proteomes" id="UP001196530"/>
    </source>
</evidence>
<name>A0AAN6I487_PICAN</name>
<keyword evidence="3" id="KW-0472">Membrane</keyword>
<comment type="similarity">
    <text evidence="2">Belongs to the CYSTM1 family.</text>
</comment>
<evidence type="ECO:0000256" key="1">
    <source>
        <dbReference type="ARBA" id="ARBA00004370"/>
    </source>
</evidence>
<feature type="domain" description="Cysteine-rich transmembrane" evidence="5">
    <location>
        <begin position="75"/>
        <end position="110"/>
    </location>
</feature>
<proteinExistence type="inferred from homology"/>
<comment type="caution">
    <text evidence="6">The sequence shown here is derived from an EMBL/GenBank/DDBJ whole genome shotgun (WGS) entry which is preliminary data.</text>
</comment>
<reference evidence="6 9" key="1">
    <citation type="journal article" date="2021" name="G3 (Bethesda)">
        <title>Genomic diversity, chromosomal rearrangements, and interspecies hybridization in the ogataea polymorpha species complex.</title>
        <authorList>
            <person name="Hanson S.J."/>
            <person name="Cinneide E.O."/>
            <person name="Salzberg L.I."/>
            <person name="Wolfe K.H."/>
            <person name="McGowan J."/>
            <person name="Fitzpatrick D.A."/>
            <person name="Matlin K."/>
        </authorList>
    </citation>
    <scope>NUCLEOTIDE SEQUENCE</scope>
    <source>
        <strain evidence="7">51-138</strain>
        <strain evidence="6">61-244</strain>
    </source>
</reference>
<dbReference type="Pfam" id="PF12734">
    <property type="entry name" value="CYSTM"/>
    <property type="match status" value="1"/>
</dbReference>
<evidence type="ECO:0000256" key="2">
    <source>
        <dbReference type="ARBA" id="ARBA00009444"/>
    </source>
</evidence>
<evidence type="ECO:0000313" key="7">
    <source>
        <dbReference type="EMBL" id="KAG7847779.1"/>
    </source>
</evidence>
<dbReference type="EMBL" id="JAHLUX010000011">
    <property type="protein sequence ID" value="KAG7816403.1"/>
    <property type="molecule type" value="Genomic_DNA"/>
</dbReference>
<dbReference type="EMBL" id="JAHLVD010000009">
    <property type="protein sequence ID" value="KAG7847779.1"/>
    <property type="molecule type" value="Genomic_DNA"/>
</dbReference>
<evidence type="ECO:0000313" key="9">
    <source>
        <dbReference type="Proteomes" id="UP001197328"/>
    </source>
</evidence>
<dbReference type="GO" id="GO:0016020">
    <property type="term" value="C:membrane"/>
    <property type="evidence" value="ECO:0007669"/>
    <property type="project" value="UniProtKB-SubCell"/>
</dbReference>
<comment type="subcellular location">
    <subcellularLocation>
        <location evidence="1">Membrane</location>
    </subcellularLocation>
</comment>
<evidence type="ECO:0000313" key="6">
    <source>
        <dbReference type="EMBL" id="KAG7816403.1"/>
    </source>
</evidence>
<evidence type="ECO:0000256" key="3">
    <source>
        <dbReference type="ARBA" id="ARBA00023136"/>
    </source>
</evidence>
<feature type="region of interest" description="Disordered" evidence="4">
    <location>
        <begin position="46"/>
        <end position="86"/>
    </location>
</feature>
<evidence type="ECO:0000256" key="4">
    <source>
        <dbReference type="SAM" id="MobiDB-lite"/>
    </source>
</evidence>
<gene>
    <name evidence="6" type="ORF">KL928_004959</name>
    <name evidence="7" type="ORF">KL940_003691</name>
</gene>
<dbReference type="InterPro" id="IPR028144">
    <property type="entry name" value="CYSTM_dom"/>
</dbReference>
<evidence type="ECO:0000259" key="5">
    <source>
        <dbReference type="Pfam" id="PF12734"/>
    </source>
</evidence>
<dbReference type="Proteomes" id="UP001196530">
    <property type="component" value="Unassembled WGS sequence"/>
</dbReference>
<keyword evidence="9" id="KW-1185">Reference proteome</keyword>
<dbReference type="AlphaFoldDB" id="A0AAN6I487"/>
<sequence>MSGSASIRARCFYRLRHTAHQSLHASTLSSSDSKLLIVQGYYQQGGYPPQQGGYPPQQGGYQQPPQGYYQPQQQPMYVQQQPPKQRDNGCGCYGGCLAALLACFCLEECCGGP</sequence>
<accession>A0AAN6I487</accession>